<protein>
    <submittedName>
        <fullName evidence="1">Uncharacterized protein</fullName>
    </submittedName>
</protein>
<keyword evidence="2" id="KW-1185">Reference proteome</keyword>
<evidence type="ECO:0000313" key="2">
    <source>
        <dbReference type="Proteomes" id="UP000265520"/>
    </source>
</evidence>
<organism evidence="1 2">
    <name type="scientific">Trifolium medium</name>
    <dbReference type="NCBI Taxonomy" id="97028"/>
    <lineage>
        <taxon>Eukaryota</taxon>
        <taxon>Viridiplantae</taxon>
        <taxon>Streptophyta</taxon>
        <taxon>Embryophyta</taxon>
        <taxon>Tracheophyta</taxon>
        <taxon>Spermatophyta</taxon>
        <taxon>Magnoliopsida</taxon>
        <taxon>eudicotyledons</taxon>
        <taxon>Gunneridae</taxon>
        <taxon>Pentapetalae</taxon>
        <taxon>rosids</taxon>
        <taxon>fabids</taxon>
        <taxon>Fabales</taxon>
        <taxon>Fabaceae</taxon>
        <taxon>Papilionoideae</taxon>
        <taxon>50 kb inversion clade</taxon>
        <taxon>NPAAA clade</taxon>
        <taxon>Hologalegina</taxon>
        <taxon>IRL clade</taxon>
        <taxon>Trifolieae</taxon>
        <taxon>Trifolium</taxon>
    </lineage>
</organism>
<evidence type="ECO:0000313" key="1">
    <source>
        <dbReference type="EMBL" id="MCI64946.1"/>
    </source>
</evidence>
<name>A0A392TXW1_9FABA</name>
<dbReference type="EMBL" id="LXQA010666526">
    <property type="protein sequence ID" value="MCI64946.1"/>
    <property type="molecule type" value="Genomic_DNA"/>
</dbReference>
<proteinExistence type="predicted"/>
<dbReference type="AlphaFoldDB" id="A0A392TXW1"/>
<comment type="caution">
    <text evidence="1">The sequence shown here is derived from an EMBL/GenBank/DDBJ whole genome shotgun (WGS) entry which is preliminary data.</text>
</comment>
<reference evidence="1 2" key="1">
    <citation type="journal article" date="2018" name="Front. Plant Sci.">
        <title>Red Clover (Trifolium pratense) and Zigzag Clover (T. medium) - A Picture of Genomic Similarities and Differences.</title>
        <authorList>
            <person name="Dluhosova J."/>
            <person name="Istvanek J."/>
            <person name="Nedelnik J."/>
            <person name="Repkova J."/>
        </authorList>
    </citation>
    <scope>NUCLEOTIDE SEQUENCE [LARGE SCALE GENOMIC DNA]</scope>
    <source>
        <strain evidence="2">cv. 10/8</strain>
        <tissue evidence="1">Leaf</tissue>
    </source>
</reference>
<sequence>SNEVSSPVGKACFLAATAYVVGEKEA</sequence>
<accession>A0A392TXW1</accession>
<feature type="non-terminal residue" evidence="1">
    <location>
        <position position="1"/>
    </location>
</feature>
<dbReference type="Proteomes" id="UP000265520">
    <property type="component" value="Unassembled WGS sequence"/>
</dbReference>